<dbReference type="PANTHER" id="PTHR42923:SF3">
    <property type="entry name" value="PROTOPORPHYRINOGEN OXIDASE"/>
    <property type="match status" value="1"/>
</dbReference>
<dbReference type="PANTHER" id="PTHR42923">
    <property type="entry name" value="PROTOPORPHYRINOGEN OXIDASE"/>
    <property type="match status" value="1"/>
</dbReference>
<keyword evidence="9 12" id="KW-0274">FAD</keyword>
<dbReference type="InterPro" id="IPR002937">
    <property type="entry name" value="Amino_oxidase"/>
</dbReference>
<evidence type="ECO:0000313" key="15">
    <source>
        <dbReference type="Proteomes" id="UP000051017"/>
    </source>
</evidence>
<reference evidence="14 15" key="1">
    <citation type="submission" date="2015-10" db="EMBL/GenBank/DDBJ databases">
        <title>Metagenome-Assembled Genomes uncover a global brackish microbiome.</title>
        <authorList>
            <person name="Hugerth L.W."/>
            <person name="Larsson J."/>
            <person name="Alneberg J."/>
            <person name="Lindh M.V."/>
            <person name="Legrand C."/>
            <person name="Pinhassi J."/>
            <person name="Andersson A.F."/>
        </authorList>
    </citation>
    <scope>NUCLEOTIDE SEQUENCE [LARGE SCALE GENOMIC DNA]</scope>
    <source>
        <strain evidence="14">BACL6 MAG-120924-bin43</strain>
    </source>
</reference>
<evidence type="ECO:0000256" key="6">
    <source>
        <dbReference type="ARBA" id="ARBA00012402"/>
    </source>
</evidence>
<keyword evidence="8 12" id="KW-0285">Flavoprotein</keyword>
<evidence type="ECO:0000256" key="7">
    <source>
        <dbReference type="ARBA" id="ARBA00019046"/>
    </source>
</evidence>
<dbReference type="SUPFAM" id="SSF54373">
    <property type="entry name" value="FAD-linked reductases, C-terminal domain"/>
    <property type="match status" value="1"/>
</dbReference>
<keyword evidence="12" id="KW-0963">Cytoplasm</keyword>
<name>A0A0R2QGD3_9ACTN</name>
<dbReference type="SUPFAM" id="SSF51905">
    <property type="entry name" value="FAD/NAD(P)-binding domain"/>
    <property type="match status" value="1"/>
</dbReference>
<dbReference type="InterPro" id="IPR036188">
    <property type="entry name" value="FAD/NAD-bd_sf"/>
</dbReference>
<comment type="subcellular location">
    <subcellularLocation>
        <location evidence="12">Cytoplasm</location>
    </subcellularLocation>
</comment>
<comment type="similarity">
    <text evidence="5 12">Belongs to the protoporphyrinogen/coproporphyrinogen oxidase family. Coproporphyrinogen III oxidase subfamily.</text>
</comment>
<sequence>MSIDNTNVAKNFSDRHVVIVGAGITGLAAAHQLLQQPHPPRVTIVDAADRIGGIIQASPFAGLDSVDESADAFLTRTPSAMKLCAAVGLDHHLTSPAANHAYIWNTKMHAIPAGTMLGVPGSHKAIWNTQLLTTSGKLRASGERFLPRSIGRSTDSLGTAIRSRCGNEVLERLVDPLVGSIYATDTDNFSVQGMPQVAELLAQPTSLMRAARDAMQKRTSGGPVFAAPITGMSTLTRTVCDRIVEDGARVILSSPVRNIEPKGRSYVVHLETESLQADAVILASPARHTAALVEQLSSETSKQLQQFEHASVIMIALTISRSQWPQHLNGTGYLVPKPAQTGITAVSFGSNKWAHWKTLSDEMILRVSLGRDGAPMHHLDDKALLEVALRDLRLHLGFDAAPTNMRFTRWIESFPQYRPGHAHKVEILDKELHASAPGVVLAGASYRGIGIPACINDGQRAASRALNILA</sequence>
<dbReference type="AlphaFoldDB" id="A0A0R2QGD3"/>
<feature type="domain" description="Amine oxidase" evidence="13">
    <location>
        <begin position="24"/>
        <end position="465"/>
    </location>
</feature>
<protein>
    <recommendedName>
        <fullName evidence="7 12">Coproporphyrinogen III oxidase</fullName>
        <ecNumber evidence="6 12">1.3.3.15</ecNumber>
    </recommendedName>
</protein>
<dbReference type="Gene3D" id="1.10.3110.10">
    <property type="entry name" value="protoporphyrinogen ix oxidase, domain 3"/>
    <property type="match status" value="1"/>
</dbReference>
<evidence type="ECO:0000256" key="1">
    <source>
        <dbReference type="ARBA" id="ARBA00001755"/>
    </source>
</evidence>
<evidence type="ECO:0000256" key="10">
    <source>
        <dbReference type="ARBA" id="ARBA00023002"/>
    </source>
</evidence>
<gene>
    <name evidence="14" type="ORF">ABR75_06365</name>
</gene>
<evidence type="ECO:0000256" key="2">
    <source>
        <dbReference type="ARBA" id="ARBA00001974"/>
    </source>
</evidence>
<dbReference type="NCBIfam" id="TIGR00562">
    <property type="entry name" value="proto_IX_ox"/>
    <property type="match status" value="1"/>
</dbReference>
<evidence type="ECO:0000256" key="5">
    <source>
        <dbReference type="ARBA" id="ARBA00008310"/>
    </source>
</evidence>
<evidence type="ECO:0000259" key="13">
    <source>
        <dbReference type="Pfam" id="PF01593"/>
    </source>
</evidence>
<evidence type="ECO:0000256" key="3">
    <source>
        <dbReference type="ARBA" id="ARBA00002185"/>
    </source>
</evidence>
<dbReference type="EC" id="1.3.3.15" evidence="6 12"/>
<organism evidence="14 15">
    <name type="scientific">Acidimicrobiia bacterium BACL6 MAG-120924-bin43</name>
    <dbReference type="NCBI Taxonomy" id="1655583"/>
    <lineage>
        <taxon>Bacteria</taxon>
        <taxon>Bacillati</taxon>
        <taxon>Actinomycetota</taxon>
        <taxon>Acidimicrobiia</taxon>
        <taxon>acIV cluster</taxon>
    </lineage>
</organism>
<evidence type="ECO:0000256" key="4">
    <source>
        <dbReference type="ARBA" id="ARBA00004744"/>
    </source>
</evidence>
<comment type="cofactor">
    <cofactor evidence="2 12">
        <name>FAD</name>
        <dbReference type="ChEBI" id="CHEBI:57692"/>
    </cofactor>
</comment>
<dbReference type="Gene3D" id="3.50.50.60">
    <property type="entry name" value="FAD/NAD(P)-binding domain"/>
    <property type="match status" value="1"/>
</dbReference>
<dbReference type="Gene3D" id="3.90.660.20">
    <property type="entry name" value="Protoporphyrinogen oxidase, mitochondrial, domain 2"/>
    <property type="match status" value="1"/>
</dbReference>
<evidence type="ECO:0000256" key="8">
    <source>
        <dbReference type="ARBA" id="ARBA00022630"/>
    </source>
</evidence>
<dbReference type="Pfam" id="PF01593">
    <property type="entry name" value="Amino_oxidase"/>
    <property type="match status" value="1"/>
</dbReference>
<evidence type="ECO:0000256" key="11">
    <source>
        <dbReference type="ARBA" id="ARBA00023133"/>
    </source>
</evidence>
<evidence type="ECO:0000313" key="14">
    <source>
        <dbReference type="EMBL" id="KRO49300.1"/>
    </source>
</evidence>
<dbReference type="InterPro" id="IPR050464">
    <property type="entry name" value="Zeta_carotene_desat/Oxidored"/>
</dbReference>
<dbReference type="Proteomes" id="UP000051017">
    <property type="component" value="Unassembled WGS sequence"/>
</dbReference>
<proteinExistence type="inferred from homology"/>
<dbReference type="InterPro" id="IPR004572">
    <property type="entry name" value="Protoporphyrinogen_oxidase"/>
</dbReference>
<dbReference type="UniPathway" id="UPA00252"/>
<comment type="pathway">
    <text evidence="4 12">Porphyrin-containing compound metabolism; protoheme biosynthesis.</text>
</comment>
<keyword evidence="10 12" id="KW-0560">Oxidoreductase</keyword>
<accession>A0A0R2QGD3</accession>
<evidence type="ECO:0000256" key="12">
    <source>
        <dbReference type="RuleBase" id="RU364052"/>
    </source>
</evidence>
<comment type="function">
    <text evidence="3 12">Involved in coproporphyrin-dependent heme b biosynthesis. Catalyzes the oxidation of coproporphyrinogen III to coproporphyrin III.</text>
</comment>
<dbReference type="GO" id="GO:0004729">
    <property type="term" value="F:oxygen-dependent protoporphyrinogen oxidase activity"/>
    <property type="evidence" value="ECO:0007669"/>
    <property type="project" value="UniProtKB-UniRule"/>
</dbReference>
<comment type="caution">
    <text evidence="14">The sequence shown here is derived from an EMBL/GenBank/DDBJ whole genome shotgun (WGS) entry which is preliminary data.</text>
</comment>
<dbReference type="GO" id="GO:0006783">
    <property type="term" value="P:heme biosynthetic process"/>
    <property type="evidence" value="ECO:0007669"/>
    <property type="project" value="UniProtKB-UniRule"/>
</dbReference>
<dbReference type="GO" id="GO:0005737">
    <property type="term" value="C:cytoplasm"/>
    <property type="evidence" value="ECO:0007669"/>
    <property type="project" value="UniProtKB-SubCell"/>
</dbReference>
<keyword evidence="11 12" id="KW-0350">Heme biosynthesis</keyword>
<dbReference type="EMBL" id="LIBJ01000022">
    <property type="protein sequence ID" value="KRO49300.1"/>
    <property type="molecule type" value="Genomic_DNA"/>
</dbReference>
<evidence type="ECO:0000256" key="9">
    <source>
        <dbReference type="ARBA" id="ARBA00022827"/>
    </source>
</evidence>
<comment type="catalytic activity">
    <reaction evidence="1">
        <text>coproporphyrinogen III + 3 O2 = coproporphyrin III + 3 H2O2</text>
        <dbReference type="Rhea" id="RHEA:43436"/>
        <dbReference type="ChEBI" id="CHEBI:15379"/>
        <dbReference type="ChEBI" id="CHEBI:16240"/>
        <dbReference type="ChEBI" id="CHEBI:57309"/>
        <dbReference type="ChEBI" id="CHEBI:131725"/>
        <dbReference type="EC" id="1.3.3.15"/>
    </reaction>
    <physiologicalReaction direction="left-to-right" evidence="1">
        <dbReference type="Rhea" id="RHEA:43437"/>
    </physiologicalReaction>
</comment>